<protein>
    <submittedName>
        <fullName evidence="2">Uncharacterized protein</fullName>
    </submittedName>
</protein>
<proteinExistence type="predicted"/>
<dbReference type="EMBL" id="JASPKY010000127">
    <property type="protein sequence ID" value="KAK9731801.1"/>
    <property type="molecule type" value="Genomic_DNA"/>
</dbReference>
<accession>A0AAW1LDQ2</accession>
<feature type="compositionally biased region" description="Acidic residues" evidence="1">
    <location>
        <begin position="73"/>
        <end position="89"/>
    </location>
</feature>
<comment type="caution">
    <text evidence="2">The sequence shown here is derived from an EMBL/GenBank/DDBJ whole genome shotgun (WGS) entry which is preliminary data.</text>
</comment>
<evidence type="ECO:0000313" key="3">
    <source>
        <dbReference type="Proteomes" id="UP001458880"/>
    </source>
</evidence>
<evidence type="ECO:0000313" key="2">
    <source>
        <dbReference type="EMBL" id="KAK9731801.1"/>
    </source>
</evidence>
<feature type="compositionally biased region" description="Acidic residues" evidence="1">
    <location>
        <begin position="112"/>
        <end position="129"/>
    </location>
</feature>
<evidence type="ECO:0000256" key="1">
    <source>
        <dbReference type="SAM" id="MobiDB-lite"/>
    </source>
</evidence>
<reference evidence="2 3" key="1">
    <citation type="journal article" date="2024" name="BMC Genomics">
        <title>De novo assembly and annotation of Popillia japonica's genome with initial clues to its potential as an invasive pest.</title>
        <authorList>
            <person name="Cucini C."/>
            <person name="Boschi S."/>
            <person name="Funari R."/>
            <person name="Cardaioli E."/>
            <person name="Iannotti N."/>
            <person name="Marturano G."/>
            <person name="Paoli F."/>
            <person name="Bruttini M."/>
            <person name="Carapelli A."/>
            <person name="Frati F."/>
            <person name="Nardi F."/>
        </authorList>
    </citation>
    <scope>NUCLEOTIDE SEQUENCE [LARGE SCALE GENOMIC DNA]</scope>
    <source>
        <strain evidence="2">DMR45628</strain>
    </source>
</reference>
<keyword evidence="3" id="KW-1185">Reference proteome</keyword>
<name>A0AAW1LDQ2_POPJA</name>
<sequence length="129" mass="14773">MNNAQLTLLHPYPYIYHAELTVTHTLESNIICIMNAGASCGHGDHQQYLTLRILLTSDGPDFERTDLKWSEECDDEYSDGEEVDEDYWEMSEHGSNSDEETNEVELDKIIQDEDAEESEIQEEGVSENI</sequence>
<gene>
    <name evidence="2" type="ORF">QE152_g13356</name>
</gene>
<feature type="region of interest" description="Disordered" evidence="1">
    <location>
        <begin position="73"/>
        <end position="129"/>
    </location>
</feature>
<dbReference type="AlphaFoldDB" id="A0AAW1LDQ2"/>
<organism evidence="2 3">
    <name type="scientific">Popillia japonica</name>
    <name type="common">Japanese beetle</name>
    <dbReference type="NCBI Taxonomy" id="7064"/>
    <lineage>
        <taxon>Eukaryota</taxon>
        <taxon>Metazoa</taxon>
        <taxon>Ecdysozoa</taxon>
        <taxon>Arthropoda</taxon>
        <taxon>Hexapoda</taxon>
        <taxon>Insecta</taxon>
        <taxon>Pterygota</taxon>
        <taxon>Neoptera</taxon>
        <taxon>Endopterygota</taxon>
        <taxon>Coleoptera</taxon>
        <taxon>Polyphaga</taxon>
        <taxon>Scarabaeiformia</taxon>
        <taxon>Scarabaeidae</taxon>
        <taxon>Rutelinae</taxon>
        <taxon>Popillia</taxon>
    </lineage>
</organism>
<dbReference type="Proteomes" id="UP001458880">
    <property type="component" value="Unassembled WGS sequence"/>
</dbReference>